<dbReference type="Proteomes" id="UP000027647">
    <property type="component" value="Unassembled WGS sequence"/>
</dbReference>
<gene>
    <name evidence="2" type="ORF">EH31_04885</name>
</gene>
<dbReference type="RefSeq" id="WP_152553454.1">
    <property type="nucleotide sequence ID" value="NZ_JMIW01000001.1"/>
</dbReference>
<evidence type="ECO:0000313" key="2">
    <source>
        <dbReference type="EMBL" id="KEO92010.1"/>
    </source>
</evidence>
<protein>
    <submittedName>
        <fullName evidence="2">Uncharacterized protein</fullName>
    </submittedName>
</protein>
<name>A0A074MGQ0_ERYLO</name>
<evidence type="ECO:0000256" key="1">
    <source>
        <dbReference type="SAM" id="MobiDB-lite"/>
    </source>
</evidence>
<feature type="region of interest" description="Disordered" evidence="1">
    <location>
        <begin position="1"/>
        <end position="22"/>
    </location>
</feature>
<evidence type="ECO:0000313" key="3">
    <source>
        <dbReference type="Proteomes" id="UP000027647"/>
    </source>
</evidence>
<feature type="region of interest" description="Disordered" evidence="1">
    <location>
        <begin position="158"/>
        <end position="178"/>
    </location>
</feature>
<dbReference type="EMBL" id="JMIW01000001">
    <property type="protein sequence ID" value="KEO92010.1"/>
    <property type="molecule type" value="Genomic_DNA"/>
</dbReference>
<keyword evidence="3" id="KW-1185">Reference proteome</keyword>
<dbReference type="STRING" id="1044.EH31_04885"/>
<dbReference type="eggNOG" id="ENOG5030QDK">
    <property type="taxonomic scope" value="Bacteria"/>
</dbReference>
<dbReference type="AlphaFoldDB" id="A0A074MGQ0"/>
<comment type="caution">
    <text evidence="2">The sequence shown here is derived from an EMBL/GenBank/DDBJ whole genome shotgun (WGS) entry which is preliminary data.</text>
</comment>
<organism evidence="2 3">
    <name type="scientific">Erythrobacter longus</name>
    <dbReference type="NCBI Taxonomy" id="1044"/>
    <lineage>
        <taxon>Bacteria</taxon>
        <taxon>Pseudomonadati</taxon>
        <taxon>Pseudomonadota</taxon>
        <taxon>Alphaproteobacteria</taxon>
        <taxon>Sphingomonadales</taxon>
        <taxon>Erythrobacteraceae</taxon>
        <taxon>Erythrobacter/Porphyrobacter group</taxon>
        <taxon>Erythrobacter</taxon>
    </lineage>
</organism>
<accession>A0A074MGQ0</accession>
<dbReference type="OrthoDB" id="7391054at2"/>
<reference evidence="2 3" key="1">
    <citation type="submission" date="2014-04" db="EMBL/GenBank/DDBJ databases">
        <title>A comprehensive comparison of genomes of Erythrobacter spp. strains.</title>
        <authorList>
            <person name="Zheng Q."/>
        </authorList>
    </citation>
    <scope>NUCLEOTIDE SEQUENCE [LARGE SCALE GENOMIC DNA]</scope>
    <source>
        <strain evidence="2 3">DSM 6997</strain>
    </source>
</reference>
<sequence>MLRDMPEAEPTFASEPLPSPETEGAVWALSTRSDKRIIYGVPGDPALLALACIESPEASAPQVEISRFASADEGAGALLALVGNGHIGRIAVDASEVGEDMFWQGSLDASDDAWAPLLGPRELTSTVPGAGMVTLNPSALPGLLIKACQDGTAIEEAAVAEDAPPEEVADEEASPLPR</sequence>
<proteinExistence type="predicted"/>
<feature type="compositionally biased region" description="Acidic residues" evidence="1">
    <location>
        <begin position="163"/>
        <end position="178"/>
    </location>
</feature>